<dbReference type="SUPFAM" id="SSF56112">
    <property type="entry name" value="Protein kinase-like (PK-like)"/>
    <property type="match status" value="1"/>
</dbReference>
<name>A0A914W1W1_9BILA</name>
<dbReference type="InterPro" id="IPR011009">
    <property type="entry name" value="Kinase-like_dom_sf"/>
</dbReference>
<evidence type="ECO:0000313" key="7">
    <source>
        <dbReference type="Proteomes" id="UP000887566"/>
    </source>
</evidence>
<reference evidence="8" key="1">
    <citation type="submission" date="2022-11" db="UniProtKB">
        <authorList>
            <consortium name="WormBaseParasite"/>
        </authorList>
    </citation>
    <scope>IDENTIFICATION</scope>
</reference>
<dbReference type="SMART" id="SM00219">
    <property type="entry name" value="TyrKc"/>
    <property type="match status" value="1"/>
</dbReference>
<dbReference type="InterPro" id="IPR001245">
    <property type="entry name" value="Ser-Thr/Tyr_kinase_cat_dom"/>
</dbReference>
<feature type="domain" description="Protein kinase" evidence="6">
    <location>
        <begin position="1"/>
        <end position="211"/>
    </location>
</feature>
<proteinExistence type="predicted"/>
<dbReference type="GO" id="GO:0004713">
    <property type="term" value="F:protein tyrosine kinase activity"/>
    <property type="evidence" value="ECO:0007669"/>
    <property type="project" value="UniProtKB-KW"/>
</dbReference>
<keyword evidence="3" id="KW-0418">Kinase</keyword>
<accession>A0A914W1W1</accession>
<dbReference type="InterPro" id="IPR000719">
    <property type="entry name" value="Prot_kinase_dom"/>
</dbReference>
<keyword evidence="5" id="KW-0829">Tyrosine-protein kinase</keyword>
<dbReference type="PROSITE" id="PS00109">
    <property type="entry name" value="PROTEIN_KINASE_TYR"/>
    <property type="match status" value="1"/>
</dbReference>
<keyword evidence="1" id="KW-0808">Transferase</keyword>
<evidence type="ECO:0000256" key="1">
    <source>
        <dbReference type="ARBA" id="ARBA00022679"/>
    </source>
</evidence>
<evidence type="ECO:0000256" key="3">
    <source>
        <dbReference type="ARBA" id="ARBA00022777"/>
    </source>
</evidence>
<dbReference type="Pfam" id="PF07714">
    <property type="entry name" value="PK_Tyr_Ser-Thr"/>
    <property type="match status" value="1"/>
</dbReference>
<organism evidence="7 8">
    <name type="scientific">Plectus sambesii</name>
    <dbReference type="NCBI Taxonomy" id="2011161"/>
    <lineage>
        <taxon>Eukaryota</taxon>
        <taxon>Metazoa</taxon>
        <taxon>Ecdysozoa</taxon>
        <taxon>Nematoda</taxon>
        <taxon>Chromadorea</taxon>
        <taxon>Plectida</taxon>
        <taxon>Plectina</taxon>
        <taxon>Plectoidea</taxon>
        <taxon>Plectidae</taxon>
        <taxon>Plectus</taxon>
    </lineage>
</organism>
<dbReference type="InterPro" id="IPR020635">
    <property type="entry name" value="Tyr_kinase_cat_dom"/>
</dbReference>
<evidence type="ECO:0000313" key="8">
    <source>
        <dbReference type="WBParaSite" id="PSAMB.scaffold303size58118.g4401.t1"/>
    </source>
</evidence>
<evidence type="ECO:0000256" key="5">
    <source>
        <dbReference type="ARBA" id="ARBA00023137"/>
    </source>
</evidence>
<dbReference type="PROSITE" id="PS50011">
    <property type="entry name" value="PROTEIN_KINASE_DOM"/>
    <property type="match status" value="1"/>
</dbReference>
<dbReference type="GO" id="GO:0005524">
    <property type="term" value="F:ATP binding"/>
    <property type="evidence" value="ECO:0007669"/>
    <property type="project" value="UniProtKB-KW"/>
</dbReference>
<dbReference type="AlphaFoldDB" id="A0A914W1W1"/>
<dbReference type="PRINTS" id="PR00109">
    <property type="entry name" value="TYRKINASE"/>
</dbReference>
<sequence length="216" mass="24665">MKQFDHPSLVKLYGICSREEPLYIVTEFMENGALESYLRGEEGQKLRLRELIDISAQIANGMAYLENKNFVHRDLAARNILVGEKSDSSAPIVKIADFGLARALLPEGFYEASVGHTKFPLKWTAPEAALSKSFTVKSDVWSFGVLLYEVFTKGLRPYPTISTRDVVFEVENGYRMPRPAICPQSVYDLMLKCWAKFPDDRPSFEFLHYIFHRGDL</sequence>
<protein>
    <submittedName>
        <fullName evidence="8">Protein kinase domain-containing protein</fullName>
    </submittedName>
</protein>
<dbReference type="InterPro" id="IPR008266">
    <property type="entry name" value="Tyr_kinase_AS"/>
</dbReference>
<keyword evidence="7" id="KW-1185">Reference proteome</keyword>
<dbReference type="InterPro" id="IPR050198">
    <property type="entry name" value="Non-receptor_tyrosine_kinases"/>
</dbReference>
<evidence type="ECO:0000259" key="6">
    <source>
        <dbReference type="PROSITE" id="PS50011"/>
    </source>
</evidence>
<dbReference type="FunFam" id="1.10.510.10:FF:000554">
    <property type="entry name" value="Predicted protein"/>
    <property type="match status" value="1"/>
</dbReference>
<evidence type="ECO:0000256" key="4">
    <source>
        <dbReference type="ARBA" id="ARBA00022840"/>
    </source>
</evidence>
<dbReference type="WBParaSite" id="PSAMB.scaffold303size58118.g4401.t1">
    <property type="protein sequence ID" value="PSAMB.scaffold303size58118.g4401.t1"/>
    <property type="gene ID" value="PSAMB.scaffold303size58118.g4401"/>
</dbReference>
<keyword evidence="4" id="KW-0067">ATP-binding</keyword>
<dbReference type="Proteomes" id="UP000887566">
    <property type="component" value="Unplaced"/>
</dbReference>
<keyword evidence="2" id="KW-0547">Nucleotide-binding</keyword>
<evidence type="ECO:0000256" key="2">
    <source>
        <dbReference type="ARBA" id="ARBA00022741"/>
    </source>
</evidence>
<dbReference type="PANTHER" id="PTHR24418">
    <property type="entry name" value="TYROSINE-PROTEIN KINASE"/>
    <property type="match status" value="1"/>
</dbReference>
<dbReference type="Gene3D" id="1.10.510.10">
    <property type="entry name" value="Transferase(Phosphotransferase) domain 1"/>
    <property type="match status" value="1"/>
</dbReference>